<reference evidence="1 2" key="1">
    <citation type="journal article" date="2014" name="Science">
        <title>Plant genetics. Early allopolyploid evolution in the post-Neolithic Brassica napus oilseed genome.</title>
        <authorList>
            <person name="Chalhoub B."/>
            <person name="Denoeud F."/>
            <person name="Liu S."/>
            <person name="Parkin I.A."/>
            <person name="Tang H."/>
            <person name="Wang X."/>
            <person name="Chiquet J."/>
            <person name="Belcram H."/>
            <person name="Tong C."/>
            <person name="Samans B."/>
            <person name="Correa M."/>
            <person name="Da Silva C."/>
            <person name="Just J."/>
            <person name="Falentin C."/>
            <person name="Koh C.S."/>
            <person name="Le Clainche I."/>
            <person name="Bernard M."/>
            <person name="Bento P."/>
            <person name="Noel B."/>
            <person name="Labadie K."/>
            <person name="Alberti A."/>
            <person name="Charles M."/>
            <person name="Arnaud D."/>
            <person name="Guo H."/>
            <person name="Daviaud C."/>
            <person name="Alamery S."/>
            <person name="Jabbari K."/>
            <person name="Zhao M."/>
            <person name="Edger P.P."/>
            <person name="Chelaifa H."/>
            <person name="Tack D."/>
            <person name="Lassalle G."/>
            <person name="Mestiri I."/>
            <person name="Schnel N."/>
            <person name="Le Paslier M.C."/>
            <person name="Fan G."/>
            <person name="Renault V."/>
            <person name="Bayer P.E."/>
            <person name="Golicz A.A."/>
            <person name="Manoli S."/>
            <person name="Lee T.H."/>
            <person name="Thi V.H."/>
            <person name="Chalabi S."/>
            <person name="Hu Q."/>
            <person name="Fan C."/>
            <person name="Tollenaere R."/>
            <person name="Lu Y."/>
            <person name="Battail C."/>
            <person name="Shen J."/>
            <person name="Sidebottom C.H."/>
            <person name="Wang X."/>
            <person name="Canaguier A."/>
            <person name="Chauveau A."/>
            <person name="Berard A."/>
            <person name="Deniot G."/>
            <person name="Guan M."/>
            <person name="Liu Z."/>
            <person name="Sun F."/>
            <person name="Lim Y.P."/>
            <person name="Lyons E."/>
            <person name="Town C.D."/>
            <person name="Bancroft I."/>
            <person name="Wang X."/>
            <person name="Meng J."/>
            <person name="Ma J."/>
            <person name="Pires J.C."/>
            <person name="King G.J."/>
            <person name="Brunel D."/>
            <person name="Delourme R."/>
            <person name="Renard M."/>
            <person name="Aury J.M."/>
            <person name="Adams K.L."/>
            <person name="Batley J."/>
            <person name="Snowdon R.J."/>
            <person name="Tost J."/>
            <person name="Edwards D."/>
            <person name="Zhou Y."/>
            <person name="Hua W."/>
            <person name="Sharpe A.G."/>
            <person name="Paterson A.H."/>
            <person name="Guan C."/>
            <person name="Wincker P."/>
        </authorList>
    </citation>
    <scope>NUCLEOTIDE SEQUENCE [LARGE SCALE GENOMIC DNA]</scope>
    <source>
        <strain evidence="2">cv. Darmor-bzh</strain>
    </source>
</reference>
<protein>
    <submittedName>
        <fullName evidence="1">BnaC04g15280D protein</fullName>
    </submittedName>
</protein>
<dbReference type="Gramene" id="CDY39529">
    <property type="protein sequence ID" value="CDY39529"/>
    <property type="gene ID" value="GSBRNA2T00068062001"/>
</dbReference>
<evidence type="ECO:0000313" key="2">
    <source>
        <dbReference type="Proteomes" id="UP000028999"/>
    </source>
</evidence>
<dbReference type="PaxDb" id="3708-A0A078HQC4"/>
<accession>A0A078HQC4</accession>
<dbReference type="EMBL" id="LK032450">
    <property type="protein sequence ID" value="CDY39529.1"/>
    <property type="molecule type" value="Genomic_DNA"/>
</dbReference>
<dbReference type="Proteomes" id="UP000028999">
    <property type="component" value="Unassembled WGS sequence"/>
</dbReference>
<proteinExistence type="predicted"/>
<gene>
    <name evidence="1" type="primary">BnaC04g15280D</name>
    <name evidence="1" type="ORF">GSBRNA2T00068062001</name>
</gene>
<organism evidence="1 2">
    <name type="scientific">Brassica napus</name>
    <name type="common">Rape</name>
    <dbReference type="NCBI Taxonomy" id="3708"/>
    <lineage>
        <taxon>Eukaryota</taxon>
        <taxon>Viridiplantae</taxon>
        <taxon>Streptophyta</taxon>
        <taxon>Embryophyta</taxon>
        <taxon>Tracheophyta</taxon>
        <taxon>Spermatophyta</taxon>
        <taxon>Magnoliopsida</taxon>
        <taxon>eudicotyledons</taxon>
        <taxon>Gunneridae</taxon>
        <taxon>Pentapetalae</taxon>
        <taxon>rosids</taxon>
        <taxon>malvids</taxon>
        <taxon>Brassicales</taxon>
        <taxon>Brassicaceae</taxon>
        <taxon>Brassiceae</taxon>
        <taxon>Brassica</taxon>
    </lineage>
</organism>
<evidence type="ECO:0000313" key="1">
    <source>
        <dbReference type="EMBL" id="CDY39529.1"/>
    </source>
</evidence>
<dbReference type="STRING" id="3708.A0A078HQC4"/>
<keyword evidence="2" id="KW-1185">Reference proteome</keyword>
<dbReference type="AlphaFoldDB" id="A0A078HQC4"/>
<sequence>MNSIFSRRVCRRLIFASHQTAREPNSSFSPGSSLLLHFSPPNQTRHFQTQYLPSTRSPPPPASRFDPSLLWRSDKIRVLFASALTNKSAELGNLVEYRVGFFRSHFPRKGFEFEGYSGRRG</sequence>
<name>A0A078HQC4_BRANA</name>